<evidence type="ECO:0000256" key="2">
    <source>
        <dbReference type="SAM" id="Phobius"/>
    </source>
</evidence>
<keyword evidence="2" id="KW-0812">Transmembrane</keyword>
<gene>
    <name evidence="3" type="ORF">SPIL2461_LOCUS18191</name>
</gene>
<feature type="transmembrane region" description="Helical" evidence="2">
    <location>
        <begin position="422"/>
        <end position="444"/>
    </location>
</feature>
<evidence type="ECO:0000313" key="4">
    <source>
        <dbReference type="Proteomes" id="UP000649617"/>
    </source>
</evidence>
<dbReference type="Proteomes" id="UP000649617">
    <property type="component" value="Unassembled WGS sequence"/>
</dbReference>
<evidence type="ECO:0000256" key="1">
    <source>
        <dbReference type="SAM" id="MobiDB-lite"/>
    </source>
</evidence>
<sequence>MAREGYVPLESDVDVAVAGDVDHHGDHLGDLLHRSVPFDSWCVTWEDLAELRGEVRLALREGRLRPTDLDPFDPKDERFGPSIYTVVEQLIKPRTKEAGNMSWALMKHPQGLLCDVFVTHAWEEGIFEFLDKVLDSWPPGARHAYCCMLSNPQNLDIASLIADPLSSPFAHALEQAEHMLVVPNRHNSIYTRIWCAFEAHLGVQLNKRITTAMSRPHGFWIRQLAMLAVLCCSMAAGAFAGHASAQRWGAQMEAHVLVAVLLAFVAFAGFTLLSFGQKRQRLLVISLTIFGGLYLGTLGDYVLLASDCMYDFLGYRTCLGLYIQIGLWIPTMSSCILLIEADRQWSIALHEQSFQLYQNFTGVADARSSQPADKRTIMSEISNHGGHELVDAAVSVLISSGVSTPELREVARHQIQVEHAGMYKMSVAAFAWSVWLHGFVYVSLCVEWGSLAWCFSVVAILEALLWAIVWCALSLEQRTFGVWTASMFTTPMAYMALWITYFEKVVLSGYWSSCMGVILLVLLIVHDVFLVPLVLYSTAVGPAGTLNLPYLGPLMVRSVLGKSDPTEAQLLLQQRLSDLLEVEPETPKPRKTDTGAPVDAVDASALRRLDLGAARKTANAAGARGRVGLQRLRTKQFSEASSPISSKEPPGTV</sequence>
<feature type="compositionally biased region" description="Polar residues" evidence="1">
    <location>
        <begin position="635"/>
        <end position="645"/>
    </location>
</feature>
<feature type="transmembrane region" description="Helical" evidence="2">
    <location>
        <begin position="508"/>
        <end position="536"/>
    </location>
</feature>
<keyword evidence="2" id="KW-1133">Transmembrane helix</keyword>
<keyword evidence="2" id="KW-0472">Membrane</keyword>
<organism evidence="3 4">
    <name type="scientific">Symbiodinium pilosum</name>
    <name type="common">Dinoflagellate</name>
    <dbReference type="NCBI Taxonomy" id="2952"/>
    <lineage>
        <taxon>Eukaryota</taxon>
        <taxon>Sar</taxon>
        <taxon>Alveolata</taxon>
        <taxon>Dinophyceae</taxon>
        <taxon>Suessiales</taxon>
        <taxon>Symbiodiniaceae</taxon>
        <taxon>Symbiodinium</taxon>
    </lineage>
</organism>
<name>A0A812W766_SYMPI</name>
<feature type="transmembrane region" description="Helical" evidence="2">
    <location>
        <begin position="254"/>
        <end position="275"/>
    </location>
</feature>
<keyword evidence="4" id="KW-1185">Reference proteome</keyword>
<feature type="compositionally biased region" description="Low complexity" evidence="1">
    <location>
        <begin position="616"/>
        <end position="626"/>
    </location>
</feature>
<accession>A0A812W766</accession>
<evidence type="ECO:0000313" key="3">
    <source>
        <dbReference type="EMBL" id="CAE7665383.1"/>
    </source>
</evidence>
<comment type="caution">
    <text evidence="3">The sequence shown here is derived from an EMBL/GenBank/DDBJ whole genome shotgun (WGS) entry which is preliminary data.</text>
</comment>
<feature type="transmembrane region" description="Helical" evidence="2">
    <location>
        <begin position="282"/>
        <end position="299"/>
    </location>
</feature>
<protein>
    <submittedName>
        <fullName evidence="3">Uncharacterized protein</fullName>
    </submittedName>
</protein>
<dbReference type="AlphaFoldDB" id="A0A812W766"/>
<feature type="region of interest" description="Disordered" evidence="1">
    <location>
        <begin position="616"/>
        <end position="653"/>
    </location>
</feature>
<feature type="transmembrane region" description="Helical" evidence="2">
    <location>
        <begin position="480"/>
        <end position="502"/>
    </location>
</feature>
<dbReference type="EMBL" id="CAJNIZ010043655">
    <property type="protein sequence ID" value="CAE7665383.1"/>
    <property type="molecule type" value="Genomic_DNA"/>
</dbReference>
<proteinExistence type="predicted"/>
<feature type="transmembrane region" description="Helical" evidence="2">
    <location>
        <begin position="224"/>
        <end position="242"/>
    </location>
</feature>
<feature type="transmembrane region" description="Helical" evidence="2">
    <location>
        <begin position="319"/>
        <end position="339"/>
    </location>
</feature>
<feature type="transmembrane region" description="Helical" evidence="2">
    <location>
        <begin position="450"/>
        <end position="473"/>
    </location>
</feature>
<reference evidence="3" key="1">
    <citation type="submission" date="2021-02" db="EMBL/GenBank/DDBJ databases">
        <authorList>
            <person name="Dougan E. K."/>
            <person name="Rhodes N."/>
            <person name="Thang M."/>
            <person name="Chan C."/>
        </authorList>
    </citation>
    <scope>NUCLEOTIDE SEQUENCE</scope>
</reference>